<accession>A0A363ULC2</accession>
<evidence type="ECO:0008006" key="3">
    <source>
        <dbReference type="Google" id="ProtNLM"/>
    </source>
</evidence>
<protein>
    <recommendedName>
        <fullName evidence="3">PIN domain-containing protein</fullName>
    </recommendedName>
</protein>
<dbReference type="Proteomes" id="UP000251800">
    <property type="component" value="Unassembled WGS sequence"/>
</dbReference>
<reference evidence="1 2" key="1">
    <citation type="submission" date="2018-05" db="EMBL/GenBank/DDBJ databases">
        <title>Abyssibacter profundi OUC007T gen. nov., sp. nov, a marine bacterium isolated from seawater of the Mariana Trench.</title>
        <authorList>
            <person name="Zhou S."/>
        </authorList>
    </citation>
    <scope>NUCLEOTIDE SEQUENCE [LARGE SCALE GENOMIC DNA]</scope>
    <source>
        <strain evidence="1 2">OUC007</strain>
    </source>
</reference>
<dbReference type="EMBL" id="QEQK01000006">
    <property type="protein sequence ID" value="PWN56197.1"/>
    <property type="molecule type" value="Genomic_DNA"/>
</dbReference>
<gene>
    <name evidence="1" type="ORF">DEH80_07950</name>
</gene>
<dbReference type="RefSeq" id="WP_109719968.1">
    <property type="nucleotide sequence ID" value="NZ_QEQK01000006.1"/>
</dbReference>
<dbReference type="AlphaFoldDB" id="A0A363ULC2"/>
<sequence length="157" mass="17520">MKSTILLDTNLLLLFTVGSTKREYVEKHKRLSNFCLQDFDLLAETLSAASAILLFPNTLTETSNLAAYIEEPARSEIFHTLRTIIHECDERFVTSKAAIDCPEFIRLGLADSVLLSQAEADFVVLTADLDLYVATVTRGSEAVNFNHLRDSHFPVAI</sequence>
<evidence type="ECO:0000313" key="2">
    <source>
        <dbReference type="Proteomes" id="UP000251800"/>
    </source>
</evidence>
<keyword evidence="2" id="KW-1185">Reference proteome</keyword>
<name>A0A363ULC2_9GAMM</name>
<proteinExistence type="predicted"/>
<dbReference type="OrthoDB" id="8617452at2"/>
<organism evidence="1 2">
    <name type="scientific">Abyssibacter profundi</name>
    <dbReference type="NCBI Taxonomy" id="2182787"/>
    <lineage>
        <taxon>Bacteria</taxon>
        <taxon>Pseudomonadati</taxon>
        <taxon>Pseudomonadota</taxon>
        <taxon>Gammaproteobacteria</taxon>
        <taxon>Chromatiales</taxon>
        <taxon>Oceanococcaceae</taxon>
        <taxon>Abyssibacter</taxon>
    </lineage>
</organism>
<evidence type="ECO:0000313" key="1">
    <source>
        <dbReference type="EMBL" id="PWN56197.1"/>
    </source>
</evidence>
<comment type="caution">
    <text evidence="1">The sequence shown here is derived from an EMBL/GenBank/DDBJ whole genome shotgun (WGS) entry which is preliminary data.</text>
</comment>